<organism evidence="2">
    <name type="scientific">Fagus sylvatica</name>
    <name type="common">Beechnut</name>
    <dbReference type="NCBI Taxonomy" id="28930"/>
    <lineage>
        <taxon>Eukaryota</taxon>
        <taxon>Viridiplantae</taxon>
        <taxon>Streptophyta</taxon>
        <taxon>Embryophyta</taxon>
        <taxon>Tracheophyta</taxon>
        <taxon>Spermatophyta</taxon>
        <taxon>Magnoliopsida</taxon>
        <taxon>eudicotyledons</taxon>
        <taxon>Gunneridae</taxon>
        <taxon>Pentapetalae</taxon>
        <taxon>rosids</taxon>
        <taxon>fabids</taxon>
        <taxon>Fagales</taxon>
        <taxon>Fagaceae</taxon>
        <taxon>Fagus</taxon>
    </lineage>
</organism>
<reference evidence="2" key="1">
    <citation type="submission" date="2018-02" db="EMBL/GenBank/DDBJ databases">
        <authorList>
            <person name="Cohen D.B."/>
            <person name="Kent A.D."/>
        </authorList>
    </citation>
    <scope>NUCLEOTIDE SEQUENCE</scope>
</reference>
<evidence type="ECO:0000259" key="1">
    <source>
        <dbReference type="Pfam" id="PF13966"/>
    </source>
</evidence>
<sequence length="180" mass="20448">MRWIGGVGLLVSLEGLMVVVYGGTFGRDRPLKELFPSLYGFSLNQEDTVASVLVSQGVDQSHGWNVTFGRDFNDWELDQVVDFFSLHHSHTPWGVGVDKLVWRPSRKGIFDAQSFYHVLRVTLAFRFPWKCIWGVLAPPRVAFFMWTVAWGRILTCDNLKRRGLVLAGWCCLCLGSDSHL</sequence>
<dbReference type="PANTHER" id="PTHR36617:SF15">
    <property type="entry name" value="REVERSE TRANSCRIPTASE ZINC-BINDING DOMAIN-CONTAINING PROTEIN"/>
    <property type="match status" value="1"/>
</dbReference>
<dbReference type="Pfam" id="PF13966">
    <property type="entry name" value="zf-RVT"/>
    <property type="match status" value="1"/>
</dbReference>
<dbReference type="EMBL" id="OIVN01000513">
    <property type="protein sequence ID" value="SPC81422.1"/>
    <property type="molecule type" value="Genomic_DNA"/>
</dbReference>
<name>A0A2N9F2T4_FAGSY</name>
<dbReference type="InterPro" id="IPR026960">
    <property type="entry name" value="RVT-Znf"/>
</dbReference>
<proteinExistence type="predicted"/>
<accession>A0A2N9F2T4</accession>
<evidence type="ECO:0000313" key="2">
    <source>
        <dbReference type="EMBL" id="SPC81422.1"/>
    </source>
</evidence>
<dbReference type="PANTHER" id="PTHR36617">
    <property type="entry name" value="PROTEIN, PUTATIVE-RELATED"/>
    <property type="match status" value="1"/>
</dbReference>
<feature type="domain" description="Reverse transcriptase zinc-binding" evidence="1">
    <location>
        <begin position="110"/>
        <end position="174"/>
    </location>
</feature>
<gene>
    <name evidence="2" type="ORF">FSB_LOCUS9304</name>
</gene>
<protein>
    <recommendedName>
        <fullName evidence="1">Reverse transcriptase zinc-binding domain-containing protein</fullName>
    </recommendedName>
</protein>
<dbReference type="AlphaFoldDB" id="A0A2N9F2T4"/>